<dbReference type="Pfam" id="PF00134">
    <property type="entry name" value="Cyclin_N"/>
    <property type="match status" value="1"/>
</dbReference>
<protein>
    <recommendedName>
        <fullName evidence="1">Cyclin N-terminal domain-containing protein</fullName>
    </recommendedName>
</protein>
<evidence type="ECO:0000313" key="3">
    <source>
        <dbReference type="Proteomes" id="UP000509704"/>
    </source>
</evidence>
<dbReference type="Proteomes" id="UP000509704">
    <property type="component" value="Chromosome 3"/>
</dbReference>
<dbReference type="SUPFAM" id="SSF47954">
    <property type="entry name" value="Cyclin-like"/>
    <property type="match status" value="1"/>
</dbReference>
<dbReference type="PANTHER" id="PTHR15615">
    <property type="match status" value="1"/>
</dbReference>
<dbReference type="GO" id="GO:0000307">
    <property type="term" value="C:cyclin-dependent protein kinase holoenzyme complex"/>
    <property type="evidence" value="ECO:0007669"/>
    <property type="project" value="TreeGrafter"/>
</dbReference>
<dbReference type="KEGG" id="zmk:HG535_0C03220"/>
<dbReference type="GO" id="GO:0019901">
    <property type="term" value="F:protein kinase binding"/>
    <property type="evidence" value="ECO:0007669"/>
    <property type="project" value="InterPro"/>
</dbReference>
<evidence type="ECO:0000259" key="1">
    <source>
        <dbReference type="Pfam" id="PF00134"/>
    </source>
</evidence>
<dbReference type="Gene3D" id="1.10.472.10">
    <property type="entry name" value="Cyclin-like"/>
    <property type="match status" value="1"/>
</dbReference>
<dbReference type="OrthoDB" id="286814at2759"/>
<dbReference type="GO" id="GO:0005634">
    <property type="term" value="C:nucleus"/>
    <property type="evidence" value="ECO:0007669"/>
    <property type="project" value="TreeGrafter"/>
</dbReference>
<dbReference type="PANTHER" id="PTHR15615:SF36">
    <property type="entry name" value="PHO85 CYCLIN-5"/>
    <property type="match status" value="1"/>
</dbReference>
<dbReference type="EMBL" id="CP058606">
    <property type="protein sequence ID" value="QLG71969.1"/>
    <property type="molecule type" value="Genomic_DNA"/>
</dbReference>
<feature type="domain" description="Cyclin N-terminal" evidence="1">
    <location>
        <begin position="71"/>
        <end position="168"/>
    </location>
</feature>
<dbReference type="InterPro" id="IPR006671">
    <property type="entry name" value="Cyclin_N"/>
</dbReference>
<reference evidence="2 3" key="1">
    <citation type="submission" date="2020-07" db="EMBL/GenBank/DDBJ databases">
        <title>The yeast mating-type switching endonuclease HO is a domesticated member of an unorthodox homing genetic element family.</title>
        <authorList>
            <person name="Coughlan A.Y."/>
            <person name="Lombardi L."/>
            <person name="Braun-Galleani S."/>
            <person name="Martos A.R."/>
            <person name="Galeote V."/>
            <person name="Bigey F."/>
            <person name="Dequin S."/>
            <person name="Byrne K.P."/>
            <person name="Wolfe K.H."/>
        </authorList>
    </citation>
    <scope>NUCLEOTIDE SEQUENCE [LARGE SCALE GENOMIC DNA]</scope>
    <source>
        <strain evidence="2 3">NRRL Y-6702</strain>
    </source>
</reference>
<dbReference type="InterPro" id="IPR036915">
    <property type="entry name" value="Cyclin-like_sf"/>
</dbReference>
<accession>A0A7H9B1W3</accession>
<proteinExistence type="predicted"/>
<evidence type="ECO:0000313" key="2">
    <source>
        <dbReference type="EMBL" id="QLG71969.1"/>
    </source>
</evidence>
<dbReference type="GeneID" id="59235667"/>
<dbReference type="RefSeq" id="XP_037143697.1">
    <property type="nucleotide sequence ID" value="XM_037287802.1"/>
</dbReference>
<gene>
    <name evidence="2" type="ORF">HG535_0C03220</name>
</gene>
<organism evidence="2 3">
    <name type="scientific">Zygotorulaspora mrakii</name>
    <name type="common">Zygosaccharomyces mrakii</name>
    <dbReference type="NCBI Taxonomy" id="42260"/>
    <lineage>
        <taxon>Eukaryota</taxon>
        <taxon>Fungi</taxon>
        <taxon>Dikarya</taxon>
        <taxon>Ascomycota</taxon>
        <taxon>Saccharomycotina</taxon>
        <taxon>Saccharomycetes</taxon>
        <taxon>Saccharomycetales</taxon>
        <taxon>Saccharomycetaceae</taxon>
        <taxon>Zygotorulaspora</taxon>
    </lineage>
</organism>
<sequence length="213" mass="24727">MQQTKETDSLDHCLAYQTPPYDTKKQYEATSPSPRTSCIRSPELLIDQIAILLSSLTMNRCTTKIRNDSEVLGGFLREILKRSKCNKKVTLLSTLYFQKINNSQKDIDDLPEFAKCSKRAFLSCLILAHKFLNDNTFSLKTWSLISGLKQKDLSCMERWYLQKLDYKLFAAESELEDLEVRLFPKRRRSLDESLAEELVPHHRKIFKLAVINS</sequence>
<keyword evidence="3" id="KW-1185">Reference proteome</keyword>
<dbReference type="AlphaFoldDB" id="A0A7H9B1W3"/>
<name>A0A7H9B1W3_ZYGMR</name>
<dbReference type="GO" id="GO:0016538">
    <property type="term" value="F:cyclin-dependent protein serine/threonine kinase regulator activity"/>
    <property type="evidence" value="ECO:0007669"/>
    <property type="project" value="TreeGrafter"/>
</dbReference>
<dbReference type="InterPro" id="IPR013922">
    <property type="entry name" value="Cyclin_PHO80-like"/>
</dbReference>
<dbReference type="CDD" id="cd20557">
    <property type="entry name" value="CYCLIN_ScPCL1-like"/>
    <property type="match status" value="1"/>
</dbReference>